<proteinExistence type="predicted"/>
<dbReference type="EMBL" id="JAWJWF010000050">
    <property type="protein sequence ID" value="KAK6618054.1"/>
    <property type="molecule type" value="Genomic_DNA"/>
</dbReference>
<organism evidence="2 3">
    <name type="scientific">Polyplax serrata</name>
    <name type="common">Common mouse louse</name>
    <dbReference type="NCBI Taxonomy" id="468196"/>
    <lineage>
        <taxon>Eukaryota</taxon>
        <taxon>Metazoa</taxon>
        <taxon>Ecdysozoa</taxon>
        <taxon>Arthropoda</taxon>
        <taxon>Hexapoda</taxon>
        <taxon>Insecta</taxon>
        <taxon>Pterygota</taxon>
        <taxon>Neoptera</taxon>
        <taxon>Paraneoptera</taxon>
        <taxon>Psocodea</taxon>
        <taxon>Troctomorpha</taxon>
        <taxon>Phthiraptera</taxon>
        <taxon>Anoplura</taxon>
        <taxon>Polyplacidae</taxon>
        <taxon>Polyplax</taxon>
    </lineage>
</organism>
<evidence type="ECO:0000313" key="2">
    <source>
        <dbReference type="EMBL" id="KAK6618054.1"/>
    </source>
</evidence>
<evidence type="ECO:0000256" key="1">
    <source>
        <dbReference type="SAM" id="MobiDB-lite"/>
    </source>
</evidence>
<reference evidence="2 3" key="1">
    <citation type="submission" date="2023-09" db="EMBL/GenBank/DDBJ databases">
        <title>Genomes of two closely related lineages of the louse Polyplax serrata with different host specificities.</title>
        <authorList>
            <person name="Martinu J."/>
            <person name="Tarabai H."/>
            <person name="Stefka J."/>
            <person name="Hypsa V."/>
        </authorList>
    </citation>
    <scope>NUCLEOTIDE SEQUENCE [LARGE SCALE GENOMIC DNA]</scope>
    <source>
        <strain evidence="2">98ZLc_SE</strain>
    </source>
</reference>
<feature type="region of interest" description="Disordered" evidence="1">
    <location>
        <begin position="1"/>
        <end position="88"/>
    </location>
</feature>
<gene>
    <name evidence="2" type="ORF">RUM44_002496</name>
</gene>
<feature type="compositionally biased region" description="Low complexity" evidence="1">
    <location>
        <begin position="32"/>
        <end position="72"/>
    </location>
</feature>
<accession>A0ABR1AEZ1</accession>
<dbReference type="Proteomes" id="UP001359485">
    <property type="component" value="Unassembled WGS sequence"/>
</dbReference>
<name>A0ABR1AEZ1_POLSC</name>
<protein>
    <submittedName>
        <fullName evidence="2">Uncharacterized protein</fullName>
    </submittedName>
</protein>
<comment type="caution">
    <text evidence="2">The sequence shown here is derived from an EMBL/GenBank/DDBJ whole genome shotgun (WGS) entry which is preliminary data.</text>
</comment>
<keyword evidence="3" id="KW-1185">Reference proteome</keyword>
<sequence>MPLLPFREPPRYKPGRRGSRKSFYGDQRVDTPGRLPSPSLSLRSLCPFSSASSSLSETSSASGGSNSASYISNNTEVDDKDASRECLDSRTDLSEVRDVCRRPISMSLVSVGCQGNTQGVRPTSPGKGLVKDLGYIFN</sequence>
<evidence type="ECO:0000313" key="3">
    <source>
        <dbReference type="Proteomes" id="UP001359485"/>
    </source>
</evidence>